<name>A0AAI8C3F7_9FLAO</name>
<dbReference type="Pfam" id="PF07715">
    <property type="entry name" value="Plug"/>
    <property type="match status" value="1"/>
</dbReference>
<evidence type="ECO:0000256" key="6">
    <source>
        <dbReference type="ARBA" id="ARBA00023237"/>
    </source>
</evidence>
<dbReference type="NCBIfam" id="TIGR04056">
    <property type="entry name" value="OMP_RagA_SusC"/>
    <property type="match status" value="1"/>
</dbReference>
<evidence type="ECO:0000256" key="7">
    <source>
        <dbReference type="PROSITE-ProRule" id="PRU01360"/>
    </source>
</evidence>
<feature type="signal peptide" evidence="8">
    <location>
        <begin position="1"/>
        <end position="23"/>
    </location>
</feature>
<dbReference type="InterPro" id="IPR036942">
    <property type="entry name" value="Beta-barrel_TonB_sf"/>
</dbReference>
<keyword evidence="3 7" id="KW-1134">Transmembrane beta strand</keyword>
<evidence type="ECO:0000256" key="2">
    <source>
        <dbReference type="ARBA" id="ARBA00022448"/>
    </source>
</evidence>
<dbReference type="Proteomes" id="UP000069030">
    <property type="component" value="Chromosome"/>
</dbReference>
<dbReference type="InterPro" id="IPR039426">
    <property type="entry name" value="TonB-dep_rcpt-like"/>
</dbReference>
<dbReference type="Pfam" id="PF13715">
    <property type="entry name" value="CarbopepD_reg_2"/>
    <property type="match status" value="1"/>
</dbReference>
<feature type="chain" id="PRO_5042484029" evidence="8">
    <location>
        <begin position="24"/>
        <end position="1119"/>
    </location>
</feature>
<keyword evidence="8" id="KW-0732">Signal</keyword>
<dbReference type="SUPFAM" id="SSF49464">
    <property type="entry name" value="Carboxypeptidase regulatory domain-like"/>
    <property type="match status" value="1"/>
</dbReference>
<dbReference type="InterPro" id="IPR008969">
    <property type="entry name" value="CarboxyPept-like_regulatory"/>
</dbReference>
<dbReference type="InterPro" id="IPR023997">
    <property type="entry name" value="TonB-dep_OMP_SusC/RagA_CS"/>
</dbReference>
<dbReference type="Gene3D" id="2.40.170.20">
    <property type="entry name" value="TonB-dependent receptor, beta-barrel domain"/>
    <property type="match status" value="1"/>
</dbReference>
<dbReference type="EMBL" id="CP013690">
    <property type="protein sequence ID" value="ALU25362.1"/>
    <property type="molecule type" value="Genomic_DNA"/>
</dbReference>
<evidence type="ECO:0000256" key="4">
    <source>
        <dbReference type="ARBA" id="ARBA00022692"/>
    </source>
</evidence>
<evidence type="ECO:0000313" key="10">
    <source>
        <dbReference type="EMBL" id="ALU25362.1"/>
    </source>
</evidence>
<keyword evidence="6 7" id="KW-0998">Cell outer membrane</keyword>
<dbReference type="NCBIfam" id="TIGR04057">
    <property type="entry name" value="SusC_RagA_signa"/>
    <property type="match status" value="1"/>
</dbReference>
<feature type="domain" description="TonB-dependent receptor plug" evidence="9">
    <location>
        <begin position="119"/>
        <end position="246"/>
    </location>
</feature>
<evidence type="ECO:0000256" key="3">
    <source>
        <dbReference type="ARBA" id="ARBA00022452"/>
    </source>
</evidence>
<dbReference type="GO" id="GO:0009279">
    <property type="term" value="C:cell outer membrane"/>
    <property type="evidence" value="ECO:0007669"/>
    <property type="project" value="UniProtKB-SubCell"/>
</dbReference>
<dbReference type="InterPro" id="IPR023996">
    <property type="entry name" value="TonB-dep_OMP_SusC/RagA"/>
</dbReference>
<dbReference type="AlphaFoldDB" id="A0AAI8C3F7"/>
<evidence type="ECO:0000313" key="11">
    <source>
        <dbReference type="Proteomes" id="UP000069030"/>
    </source>
</evidence>
<evidence type="ECO:0000256" key="5">
    <source>
        <dbReference type="ARBA" id="ARBA00023136"/>
    </source>
</evidence>
<dbReference type="Gene3D" id="2.60.40.1120">
    <property type="entry name" value="Carboxypeptidase-like, regulatory domain"/>
    <property type="match status" value="1"/>
</dbReference>
<keyword evidence="5 7" id="KW-0472">Membrane</keyword>
<organism evidence="10 11">
    <name type="scientific">Myroides odoratimimus</name>
    <dbReference type="NCBI Taxonomy" id="76832"/>
    <lineage>
        <taxon>Bacteria</taxon>
        <taxon>Pseudomonadati</taxon>
        <taxon>Bacteroidota</taxon>
        <taxon>Flavobacteriia</taxon>
        <taxon>Flavobacteriales</taxon>
        <taxon>Flavobacteriaceae</taxon>
        <taxon>Myroides</taxon>
    </lineage>
</organism>
<dbReference type="PROSITE" id="PS52016">
    <property type="entry name" value="TONB_DEPENDENT_REC_3"/>
    <property type="match status" value="1"/>
</dbReference>
<dbReference type="SUPFAM" id="SSF56935">
    <property type="entry name" value="Porins"/>
    <property type="match status" value="1"/>
</dbReference>
<sequence>MKKGLLKFFFFSLALTVTGSVYAQEKVIKGRVVASDDGSSLPGATIFVKGTKEGVQTDIDGNYSIKVNGKDAVLVFEFMGFNSAEKKVGELAVINVSLGEATEMIDEVVINTGYQTITKRKEAGAVSRIEAKDLKVDGVADVSRMIEGKVAGVTIQNPSGTFGAAPKITIRGASSIMGDTKPLWVIDGVVQEDIINVSFEQLASGNSESVLSSALSGINADDVLSIDVLKDASATAIYGSRAMNGVVVITTKSGRRETPMSISYSMENTLRPIPQYSQYDVMNSQDNMMVYRELQSKGYLDYSSMLYGRNSGAYGIMYRAMNQYDPVHNQYGVYNSQAAQNSFLQTHEKANTNWFKELFRPSIVQQHSLSFNGGGKNSAYFASVGYLADSGWSIADKVHRLTMNLKNTFFVNDKLKISLSSIASVRDQKAPGAYDAEKDVVNGSVKRDFDINPFSYALNTTRTLRPYDNKGNYEYYRSNWAPFNIMNELDNNYMDIDVKDIRFQADIDYKILPNLTYNLSGSARYATTKRVHNVTQDSNVIAAYNADESTVERDQNIFLYKDPNNAALPPTPIMTNSGLKRTYTNDMTSFLLRNSFTYDNVFNDVHELDVFGGTEMRVVNRNKDYFLAQGVQFDKGMTTYPELLAMRKLLEQGGEYFNYGEERERTVAFFARAAYTYDRRYTVALTGRYDGSNRQGDTGSSRWLPTWTASGKWNISSEKFMENSHTVSNLALRASYGLTATSGPATNSLAIYKPYVTPRPNLGNIENGISIKDLQNTDLTWEKQHELNVGVDLGLWNNRVQLVADVYERKAFDLIDYIRTSGIGGQEIKLGNNADMRTRGVEFGITTTNIKTPEFSWSTTVNGSYYDQEVTSLQNTPRVLDLVQGFGGNVVGKPRNSLYSYQFTGLNHLGLPTFAQAPGETNVIGGANFQDTTNPTGYLKYEGSIEPNKTLGLTNTFTYKNWSLNFLIVASGGNKIRLYPSYASRYNDTDVFGKTFEDRWINPGDENFTNVPTIPDLTTANTVGATSILRGYNTYNYSSERVADGGFVRLKNVSLTYEFPDHFKRSMKMSNFSLRFNATNPWLIYADKKLNGEDPEFYRTGGVAMPQTSQYTLTLNVGF</sequence>
<gene>
    <name evidence="10" type="ORF">AS202_03985</name>
</gene>
<protein>
    <submittedName>
        <fullName evidence="10">SusC/RagA family TonB-linked outer membrane protein</fullName>
    </submittedName>
</protein>
<reference evidence="10 11" key="1">
    <citation type="journal article" date="2016" name="J. Zhejiang Univ. Sci. B">
        <title>Antibiotic resistance mechanisms of Myroides sp.</title>
        <authorList>
            <person name="Hu S."/>
            <person name="Yuan S."/>
            <person name="Qu H."/>
            <person name="Jiang T."/>
            <person name="Zhou Y."/>
            <person name="Wang M."/>
            <person name="Ming D."/>
        </authorList>
    </citation>
    <scope>NUCLEOTIDE SEQUENCE [LARGE SCALE GENOMIC DNA]</scope>
    <source>
        <strain evidence="10 11">PR63039</strain>
    </source>
</reference>
<keyword evidence="4 7" id="KW-0812">Transmembrane</keyword>
<dbReference type="RefSeq" id="WP_006262296.1">
    <property type="nucleotide sequence ID" value="NZ_CP013690.1"/>
</dbReference>
<accession>A0AAI8C3F7</accession>
<evidence type="ECO:0000256" key="8">
    <source>
        <dbReference type="SAM" id="SignalP"/>
    </source>
</evidence>
<dbReference type="GeneID" id="66973971"/>
<proteinExistence type="inferred from homology"/>
<dbReference type="KEGG" id="mod:AS202_03985"/>
<dbReference type="InterPro" id="IPR012910">
    <property type="entry name" value="Plug_dom"/>
</dbReference>
<evidence type="ECO:0000256" key="1">
    <source>
        <dbReference type="ARBA" id="ARBA00004571"/>
    </source>
</evidence>
<keyword evidence="2 7" id="KW-0813">Transport</keyword>
<comment type="similarity">
    <text evidence="7">Belongs to the TonB-dependent receptor family.</text>
</comment>
<evidence type="ECO:0000259" key="9">
    <source>
        <dbReference type="Pfam" id="PF07715"/>
    </source>
</evidence>
<dbReference type="Gene3D" id="2.170.130.10">
    <property type="entry name" value="TonB-dependent receptor, plug domain"/>
    <property type="match status" value="1"/>
</dbReference>
<comment type="subcellular location">
    <subcellularLocation>
        <location evidence="1 7">Cell outer membrane</location>
        <topology evidence="1 7">Multi-pass membrane protein</topology>
    </subcellularLocation>
</comment>
<dbReference type="InterPro" id="IPR037066">
    <property type="entry name" value="Plug_dom_sf"/>
</dbReference>